<name>A0AAW0FXH8_9APHY</name>
<comment type="caution">
    <text evidence="2">The sequence shown here is derived from an EMBL/GenBank/DDBJ whole genome shotgun (WGS) entry which is preliminary data.</text>
</comment>
<keyword evidence="3" id="KW-1185">Reference proteome</keyword>
<dbReference type="Proteomes" id="UP001385951">
    <property type="component" value="Unassembled WGS sequence"/>
</dbReference>
<feature type="compositionally biased region" description="Basic and acidic residues" evidence="1">
    <location>
        <begin position="1"/>
        <end position="16"/>
    </location>
</feature>
<reference evidence="2 3" key="1">
    <citation type="submission" date="2022-09" db="EMBL/GenBank/DDBJ databases">
        <authorList>
            <person name="Palmer J.M."/>
        </authorList>
    </citation>
    <scope>NUCLEOTIDE SEQUENCE [LARGE SCALE GENOMIC DNA]</scope>
    <source>
        <strain evidence="2 3">DSM 7382</strain>
    </source>
</reference>
<feature type="region of interest" description="Disordered" evidence="1">
    <location>
        <begin position="60"/>
        <end position="104"/>
    </location>
</feature>
<evidence type="ECO:0000313" key="2">
    <source>
        <dbReference type="EMBL" id="KAK7682017.1"/>
    </source>
</evidence>
<protein>
    <submittedName>
        <fullName evidence="2">Uncharacterized protein</fullName>
    </submittedName>
</protein>
<gene>
    <name evidence="2" type="ORF">QCA50_014981</name>
</gene>
<feature type="region of interest" description="Disordered" evidence="1">
    <location>
        <begin position="1"/>
        <end position="47"/>
    </location>
</feature>
<accession>A0AAW0FXH8</accession>
<dbReference type="EMBL" id="JASBNA010000038">
    <property type="protein sequence ID" value="KAK7682017.1"/>
    <property type="molecule type" value="Genomic_DNA"/>
</dbReference>
<organism evidence="2 3">
    <name type="scientific">Cerrena zonata</name>
    <dbReference type="NCBI Taxonomy" id="2478898"/>
    <lineage>
        <taxon>Eukaryota</taxon>
        <taxon>Fungi</taxon>
        <taxon>Dikarya</taxon>
        <taxon>Basidiomycota</taxon>
        <taxon>Agaricomycotina</taxon>
        <taxon>Agaricomycetes</taxon>
        <taxon>Polyporales</taxon>
        <taxon>Cerrenaceae</taxon>
        <taxon>Cerrena</taxon>
    </lineage>
</organism>
<feature type="compositionally biased region" description="Basic residues" evidence="1">
    <location>
        <begin position="86"/>
        <end position="97"/>
    </location>
</feature>
<proteinExistence type="predicted"/>
<evidence type="ECO:0000313" key="3">
    <source>
        <dbReference type="Proteomes" id="UP001385951"/>
    </source>
</evidence>
<evidence type="ECO:0000256" key="1">
    <source>
        <dbReference type="SAM" id="MobiDB-lite"/>
    </source>
</evidence>
<dbReference type="AlphaFoldDB" id="A0AAW0FXH8"/>
<sequence>MDSEHQPEQTSIHEEQTIEVPVSGLDSDSDSESEIGSPIPLRAPQPRTVSLIPTVHIEMAGTPSPIPSPGNPVDCSLLSPPEHRRFTSKPRTPKPRRPASAPPTIVTFDNQVTCFVENWDPEPQEEIHRSSLQDIRPGDLIRPTPLLFRPTTFWRKIPRSGVRSASYSPSSHLIRRSTFIAAGLSLDQPVDDISAFGVESRVGVIILPSDIPI</sequence>